<evidence type="ECO:0000256" key="10">
    <source>
        <dbReference type="ARBA" id="ARBA00032565"/>
    </source>
</evidence>
<evidence type="ECO:0000256" key="3">
    <source>
        <dbReference type="ARBA" id="ARBA00022448"/>
    </source>
</evidence>
<dbReference type="InterPro" id="IPR015943">
    <property type="entry name" value="WD40/YVTN_repeat-like_dom_sf"/>
</dbReference>
<reference evidence="13" key="1">
    <citation type="submission" date="2025-08" db="UniProtKB">
        <authorList>
            <consortium name="RefSeq"/>
        </authorList>
    </citation>
    <scope>IDENTIFICATION</scope>
    <source>
        <tissue evidence="13">Whole body</tissue>
    </source>
</reference>
<dbReference type="RefSeq" id="XP_025418901.1">
    <property type="nucleotide sequence ID" value="XM_025563116.1"/>
</dbReference>
<evidence type="ECO:0000256" key="11">
    <source>
        <dbReference type="PROSITE-ProRule" id="PRU00221"/>
    </source>
</evidence>
<keyword evidence="5 11" id="KW-0853">WD repeat</keyword>
<evidence type="ECO:0000313" key="12">
    <source>
        <dbReference type="Proteomes" id="UP000694846"/>
    </source>
</evidence>
<dbReference type="InterPro" id="IPR036322">
    <property type="entry name" value="WD40_repeat_dom_sf"/>
</dbReference>
<dbReference type="InterPro" id="IPR020472">
    <property type="entry name" value="WD40_PAC1"/>
</dbReference>
<evidence type="ECO:0000256" key="1">
    <source>
        <dbReference type="ARBA" id="ARBA00004253"/>
    </source>
</evidence>
<feature type="repeat" description="WD" evidence="11">
    <location>
        <begin position="225"/>
        <end position="260"/>
    </location>
</feature>
<accession>A0A8B8G8G7</accession>
<dbReference type="InterPro" id="IPR001680">
    <property type="entry name" value="WD40_rpt"/>
</dbReference>
<feature type="repeat" description="WD" evidence="11">
    <location>
        <begin position="181"/>
        <end position="214"/>
    </location>
</feature>
<keyword evidence="12" id="KW-1185">Reference proteome</keyword>
<evidence type="ECO:0000256" key="6">
    <source>
        <dbReference type="ARBA" id="ARBA00022737"/>
    </source>
</evidence>
<evidence type="ECO:0000256" key="5">
    <source>
        <dbReference type="ARBA" id="ARBA00022574"/>
    </source>
</evidence>
<dbReference type="SUPFAM" id="SSF50978">
    <property type="entry name" value="WD40 repeat-like"/>
    <property type="match status" value="1"/>
</dbReference>
<evidence type="ECO:0000256" key="8">
    <source>
        <dbReference type="ARBA" id="ARBA00023140"/>
    </source>
</evidence>
<dbReference type="AlphaFoldDB" id="A0A8B8G8G7"/>
<dbReference type="PRINTS" id="PR00320">
    <property type="entry name" value="GPROTEINBRPT"/>
</dbReference>
<feature type="repeat" description="WD" evidence="11">
    <location>
        <begin position="111"/>
        <end position="135"/>
    </location>
</feature>
<protein>
    <recommendedName>
        <fullName evidence="10">Peroxin-7</fullName>
    </recommendedName>
</protein>
<evidence type="ECO:0000256" key="7">
    <source>
        <dbReference type="ARBA" id="ARBA00022927"/>
    </source>
</evidence>
<dbReference type="Gene3D" id="2.130.10.10">
    <property type="entry name" value="YVTN repeat-like/Quinoprotein amine dehydrogenase"/>
    <property type="match status" value="1"/>
</dbReference>
<keyword evidence="4" id="KW-0963">Cytoplasm</keyword>
<keyword evidence="8" id="KW-0576">Peroxisome</keyword>
<evidence type="ECO:0000313" key="13">
    <source>
        <dbReference type="RefSeq" id="XP_025418901.1"/>
    </source>
</evidence>
<feature type="repeat" description="WD" evidence="11">
    <location>
        <begin position="137"/>
        <end position="171"/>
    </location>
</feature>
<proteinExistence type="inferred from homology"/>
<dbReference type="InterPro" id="IPR044536">
    <property type="entry name" value="PEX7"/>
</dbReference>
<dbReference type="OrthoDB" id="273771at2759"/>
<dbReference type="PROSITE" id="PS50294">
    <property type="entry name" value="WD_REPEATS_REGION"/>
    <property type="match status" value="2"/>
</dbReference>
<dbReference type="GO" id="GO:0005053">
    <property type="term" value="F:peroxisome matrix targeting signal-2 binding"/>
    <property type="evidence" value="ECO:0007669"/>
    <property type="project" value="InterPro"/>
</dbReference>
<dbReference type="Proteomes" id="UP000694846">
    <property type="component" value="Unplaced"/>
</dbReference>
<evidence type="ECO:0000256" key="4">
    <source>
        <dbReference type="ARBA" id="ARBA00022490"/>
    </source>
</evidence>
<comment type="subcellular location">
    <subcellularLocation>
        <location evidence="2">Cytoplasm</location>
        <location evidence="2">Cytosol</location>
    </subcellularLocation>
    <subcellularLocation>
        <location evidence="1">Peroxisome matrix</location>
    </subcellularLocation>
</comment>
<name>A0A8B8G8G7_9HEMI</name>
<dbReference type="SMART" id="SM00320">
    <property type="entry name" value="WD40"/>
    <property type="match status" value="6"/>
</dbReference>
<evidence type="ECO:0000256" key="9">
    <source>
        <dbReference type="ARBA" id="ARBA00024017"/>
    </source>
</evidence>
<dbReference type="CTD" id="5191"/>
<dbReference type="PANTHER" id="PTHR46027">
    <property type="entry name" value="PEROXISOMAL TARGETING SIGNAL 2 RECEPTOR"/>
    <property type="match status" value="1"/>
</dbReference>
<dbReference type="PROSITE" id="PS50082">
    <property type="entry name" value="WD_REPEATS_2"/>
    <property type="match status" value="4"/>
</dbReference>
<dbReference type="GO" id="GO:0005829">
    <property type="term" value="C:cytosol"/>
    <property type="evidence" value="ECO:0007669"/>
    <property type="project" value="UniProtKB-SubCell"/>
</dbReference>
<keyword evidence="7" id="KW-0653">Protein transport</keyword>
<dbReference type="GO" id="GO:0005782">
    <property type="term" value="C:peroxisomal matrix"/>
    <property type="evidence" value="ECO:0007669"/>
    <property type="project" value="UniProtKB-SubCell"/>
</dbReference>
<organism evidence="12 13">
    <name type="scientific">Sipha flava</name>
    <name type="common">yellow sugarcane aphid</name>
    <dbReference type="NCBI Taxonomy" id="143950"/>
    <lineage>
        <taxon>Eukaryota</taxon>
        <taxon>Metazoa</taxon>
        <taxon>Ecdysozoa</taxon>
        <taxon>Arthropoda</taxon>
        <taxon>Hexapoda</taxon>
        <taxon>Insecta</taxon>
        <taxon>Pterygota</taxon>
        <taxon>Neoptera</taxon>
        <taxon>Paraneoptera</taxon>
        <taxon>Hemiptera</taxon>
        <taxon>Sternorrhyncha</taxon>
        <taxon>Aphidomorpha</taxon>
        <taxon>Aphidoidea</taxon>
        <taxon>Aphididae</taxon>
        <taxon>Sipha</taxon>
    </lineage>
</organism>
<keyword evidence="13" id="KW-0675">Receptor</keyword>
<comment type="similarity">
    <text evidence="9">Belongs to the WD repeat peroxin-7 family.</text>
</comment>
<dbReference type="PANTHER" id="PTHR46027:SF1">
    <property type="entry name" value="PEROXISOMAL TARGETING SIGNAL 2 RECEPTOR"/>
    <property type="match status" value="1"/>
</dbReference>
<dbReference type="GeneID" id="112689416"/>
<dbReference type="Pfam" id="PF00400">
    <property type="entry name" value="WD40"/>
    <property type="match status" value="4"/>
</dbReference>
<dbReference type="GO" id="GO:0016558">
    <property type="term" value="P:protein import into peroxisome matrix"/>
    <property type="evidence" value="ECO:0007669"/>
    <property type="project" value="InterPro"/>
</dbReference>
<keyword evidence="3" id="KW-0813">Transport</keyword>
<sequence>MKLIIFRTSVDGCCTTAAYVPERVSFWSSVKRFKFPMTTFKTQNRHGYSIKFSPNRSNLLAIATAQYYGFKGGGTLFLVSYNKKKSSITKKYDMFWEDGLFDVVWSRTVKSLLVTGSGDGTIQMWNYKHPQEPVRIFREHKKEVCSIDWCQNSIDDFILSASWDCSVKLWDPNKYCSLTTYKGHDRLVYEAKWSPFLSSCFASVSGDGILGIWDCSSPLRPSVKINAHQAEILCCSWNQFHPFILVTGGSEGLIRVWDMRKLITPIFQLEGCQDAVKRVQCSPHHWSTLASVSYDFTTKIWDYSTSSEPRQSHQNHSDFVYGLDISPSENGLMADCGWDAEARVFQI</sequence>
<keyword evidence="6" id="KW-0677">Repeat</keyword>
<gene>
    <name evidence="13" type="primary">LOC112689416</name>
</gene>
<evidence type="ECO:0000256" key="2">
    <source>
        <dbReference type="ARBA" id="ARBA00004514"/>
    </source>
</evidence>